<dbReference type="GO" id="GO:0051213">
    <property type="term" value="F:dioxygenase activity"/>
    <property type="evidence" value="ECO:0007669"/>
    <property type="project" value="UniProtKB-KW"/>
</dbReference>
<protein>
    <submittedName>
        <fullName evidence="10">Alpha-ketoglutarate-dependent dioxygenase AlkB</fullName>
    </submittedName>
</protein>
<feature type="domain" description="Fe2OG dioxygenase" evidence="9">
    <location>
        <begin position="98"/>
        <end position="196"/>
    </location>
</feature>
<dbReference type="GO" id="GO:0016705">
    <property type="term" value="F:oxidoreductase activity, acting on paired donors, with incorporation or reduction of molecular oxygen"/>
    <property type="evidence" value="ECO:0007669"/>
    <property type="project" value="UniProtKB-ARBA"/>
</dbReference>
<keyword evidence="5 10" id="KW-0223">Dioxygenase</keyword>
<dbReference type="OrthoDB" id="190276at2"/>
<dbReference type="GO" id="GO:0006307">
    <property type="term" value="P:DNA alkylation repair"/>
    <property type="evidence" value="ECO:0007669"/>
    <property type="project" value="InterPro"/>
</dbReference>
<dbReference type="KEGG" id="cbae:COR50_02520"/>
<dbReference type="GO" id="GO:0046872">
    <property type="term" value="F:metal ion binding"/>
    <property type="evidence" value="ECO:0007669"/>
    <property type="project" value="UniProtKB-KW"/>
</dbReference>
<dbReference type="Proteomes" id="UP000220133">
    <property type="component" value="Chromosome"/>
</dbReference>
<evidence type="ECO:0000313" key="10">
    <source>
        <dbReference type="EMBL" id="ATL49703.1"/>
    </source>
</evidence>
<proteinExistence type="predicted"/>
<keyword evidence="2" id="KW-0479">Metal-binding</keyword>
<dbReference type="PANTHER" id="PTHR31212:SF4">
    <property type="entry name" value="ALPHA-KETOGLUTARATE-DEPENDENT DIOXYGENASE ALKB HOMOLOG 3"/>
    <property type="match status" value="1"/>
</dbReference>
<dbReference type="InterPro" id="IPR027450">
    <property type="entry name" value="AlkB-like"/>
</dbReference>
<dbReference type="InterPro" id="IPR032854">
    <property type="entry name" value="ALKBH3"/>
</dbReference>
<dbReference type="GO" id="GO:0032451">
    <property type="term" value="F:demethylase activity"/>
    <property type="evidence" value="ECO:0007669"/>
    <property type="project" value="UniProtKB-ARBA"/>
</dbReference>
<dbReference type="InterPro" id="IPR005123">
    <property type="entry name" value="Oxoglu/Fe-dep_dioxygenase_dom"/>
</dbReference>
<keyword evidence="4" id="KW-0460">Magnesium</keyword>
<evidence type="ECO:0000256" key="1">
    <source>
        <dbReference type="ARBA" id="ARBA00001954"/>
    </source>
</evidence>
<dbReference type="EMBL" id="CP023777">
    <property type="protein sequence ID" value="ATL49703.1"/>
    <property type="molecule type" value="Genomic_DNA"/>
</dbReference>
<sequence>MQTNQENLLPFHGNVYFFPNFFGDEESRELFESLYHELHWKHKPIKIFGKEIMQPRLTAFYGDPGTSYTYSGLQQAAIPWHPALSGIKRKIETACPEPFNCVLANLYRDGQDSMGWHRDNEESLGACPTIASVSLGASRSFQMRDYATKSTRLSFELGNGSLLIMSGETQQYWEHQVPKSKPISSPRINLTFRHIMANF</sequence>
<evidence type="ECO:0000256" key="2">
    <source>
        <dbReference type="ARBA" id="ARBA00022723"/>
    </source>
</evidence>
<evidence type="ECO:0000256" key="6">
    <source>
        <dbReference type="ARBA" id="ARBA00023002"/>
    </source>
</evidence>
<dbReference type="Gene3D" id="2.60.120.590">
    <property type="entry name" value="Alpha-ketoglutarate-dependent dioxygenase AlkB-like"/>
    <property type="match status" value="1"/>
</dbReference>
<keyword evidence="3" id="KW-0227">DNA damage</keyword>
<evidence type="ECO:0000313" key="11">
    <source>
        <dbReference type="Proteomes" id="UP000220133"/>
    </source>
</evidence>
<keyword evidence="7" id="KW-0408">Iron</keyword>
<dbReference type="FunFam" id="2.60.120.590:FF:000004">
    <property type="entry name" value="DNA oxidative demethylase ALKBH2"/>
    <property type="match status" value="1"/>
</dbReference>
<keyword evidence="11" id="KW-1185">Reference proteome</keyword>
<dbReference type="PROSITE" id="PS51471">
    <property type="entry name" value="FE2OG_OXY"/>
    <property type="match status" value="1"/>
</dbReference>
<reference evidence="10 11" key="1">
    <citation type="submission" date="2017-10" db="EMBL/GenBank/DDBJ databases">
        <title>Paenichitinophaga pekingensis gen. nov., sp. nov., isolated from activated sludge.</title>
        <authorList>
            <person name="Jin D."/>
            <person name="Kong X."/>
            <person name="Deng Y."/>
            <person name="Bai Z."/>
        </authorList>
    </citation>
    <scope>NUCLEOTIDE SEQUENCE [LARGE SCALE GENOMIC DNA]</scope>
    <source>
        <strain evidence="10 11">13</strain>
    </source>
</reference>
<evidence type="ECO:0000256" key="5">
    <source>
        <dbReference type="ARBA" id="ARBA00022964"/>
    </source>
</evidence>
<evidence type="ECO:0000256" key="4">
    <source>
        <dbReference type="ARBA" id="ARBA00022842"/>
    </source>
</evidence>
<keyword evidence="6" id="KW-0560">Oxidoreductase</keyword>
<dbReference type="PANTHER" id="PTHR31212">
    <property type="entry name" value="ALPHA-KETOGLUTARATE-DEPENDENT DIOXYGENASE ALKB HOMOLOG 3"/>
    <property type="match status" value="1"/>
</dbReference>
<evidence type="ECO:0000256" key="8">
    <source>
        <dbReference type="ARBA" id="ARBA00023204"/>
    </source>
</evidence>
<keyword evidence="8" id="KW-0234">DNA repair</keyword>
<organism evidence="10 11">
    <name type="scientific">Chitinophaga caeni</name>
    <dbReference type="NCBI Taxonomy" id="2029983"/>
    <lineage>
        <taxon>Bacteria</taxon>
        <taxon>Pseudomonadati</taxon>
        <taxon>Bacteroidota</taxon>
        <taxon>Chitinophagia</taxon>
        <taxon>Chitinophagales</taxon>
        <taxon>Chitinophagaceae</taxon>
        <taxon>Chitinophaga</taxon>
    </lineage>
</organism>
<accession>A0A291R0S7</accession>
<evidence type="ECO:0000256" key="7">
    <source>
        <dbReference type="ARBA" id="ARBA00023004"/>
    </source>
</evidence>
<evidence type="ECO:0000259" key="9">
    <source>
        <dbReference type="PROSITE" id="PS51471"/>
    </source>
</evidence>
<dbReference type="Pfam" id="PF13532">
    <property type="entry name" value="2OG-FeII_Oxy_2"/>
    <property type="match status" value="1"/>
</dbReference>
<gene>
    <name evidence="10" type="ORF">COR50_02520</name>
</gene>
<name>A0A291R0S7_9BACT</name>
<comment type="cofactor">
    <cofactor evidence="1">
        <name>Fe(2+)</name>
        <dbReference type="ChEBI" id="CHEBI:29033"/>
    </cofactor>
</comment>
<dbReference type="GO" id="GO:0016787">
    <property type="term" value="F:hydrolase activity"/>
    <property type="evidence" value="ECO:0007669"/>
    <property type="project" value="UniProtKB-ARBA"/>
</dbReference>
<evidence type="ECO:0000256" key="3">
    <source>
        <dbReference type="ARBA" id="ARBA00022763"/>
    </source>
</evidence>
<dbReference type="InterPro" id="IPR037151">
    <property type="entry name" value="AlkB-like_sf"/>
</dbReference>
<dbReference type="SUPFAM" id="SSF51197">
    <property type="entry name" value="Clavaminate synthase-like"/>
    <property type="match status" value="1"/>
</dbReference>
<dbReference type="AlphaFoldDB" id="A0A291R0S7"/>
<dbReference type="GO" id="GO:0140097">
    <property type="term" value="F:catalytic activity, acting on DNA"/>
    <property type="evidence" value="ECO:0007669"/>
    <property type="project" value="UniProtKB-ARBA"/>
</dbReference>